<keyword evidence="4 10" id="KW-0677">Repeat</keyword>
<evidence type="ECO:0000256" key="9">
    <source>
        <dbReference type="ARBA" id="ARBA00034060"/>
    </source>
</evidence>
<comment type="caution">
    <text evidence="12">The sequence shown here is derived from an EMBL/GenBank/DDBJ whole genome shotgun (WGS) entry which is preliminary data.</text>
</comment>
<evidence type="ECO:0000256" key="3">
    <source>
        <dbReference type="ARBA" id="ARBA00022692"/>
    </source>
</evidence>
<evidence type="ECO:0000256" key="4">
    <source>
        <dbReference type="ARBA" id="ARBA00022737"/>
    </source>
</evidence>
<dbReference type="PROSITE" id="PS50920">
    <property type="entry name" value="SOLCAR"/>
    <property type="match status" value="3"/>
</dbReference>
<protein>
    <recommendedName>
        <fullName evidence="10">Mitochondrial glycine transporter</fullName>
    </recommendedName>
    <alternativeName>
        <fullName evidence="10">Solute carrier family 25 member 38 homolog</fullName>
    </alternativeName>
</protein>
<dbReference type="PRINTS" id="PR00926">
    <property type="entry name" value="MITOCARRIER"/>
</dbReference>
<evidence type="ECO:0000256" key="7">
    <source>
        <dbReference type="ARBA" id="ARBA00023128"/>
    </source>
</evidence>
<sequence>MESALTSPVVKSFMCGMFSGTCSTLLFQPLDLVKTRLQVSVNVGGRVGMVTIFCNVVQQDTMRGLWKGIVPSISRGVPGIAIYFSGITALKAKLEEKGKKPNPLKSVLIGAVARATSAITVMPFTVLKTRFESGKFNYNSMFGALNNILKTEGVKSLFSGLSPTLARDVPFSGLYFMFYSQLKSTVQGNVQNENLLPAYHFMSGVAAGMMASMITQPADVVKTHMQLEPLKYKKLKDTIQIIYQKDGFNGFLRGIVPRALRRTLMAAMAWTIYEEVSKTCGLK</sequence>
<keyword evidence="6 10" id="KW-1133">Transmembrane helix</keyword>
<comment type="subcellular location">
    <subcellularLocation>
        <location evidence="1">Membrane</location>
        <topology evidence="1">Multi-pass membrane protein</topology>
    </subcellularLocation>
    <subcellularLocation>
        <location evidence="10">Mitochondrion inner membrane</location>
        <topology evidence="10">Multi-pass membrane protein</topology>
    </subcellularLocation>
</comment>
<comment type="similarity">
    <text evidence="10">Belongs to the mitochondrial carrier (TC 2.A.29) family. SLC25A38 subfamily.</text>
</comment>
<comment type="function">
    <text evidence="10">Mitochondrial glycine transporter that imports glycine into the mitochondrial matrix. Plays an important role in providing glycine for the first enzymatic step in heme biosynthesis, the condensation of glycine with succinyl-CoA to produce 5-aminolevulinate (ALA) in the miochondrial matrix.</text>
</comment>
<name>A0A8S3R336_MYTED</name>
<evidence type="ECO:0000313" key="12">
    <source>
        <dbReference type="EMBL" id="CAG2199584.1"/>
    </source>
</evidence>
<proteinExistence type="inferred from homology"/>
<accession>A0A8S3R336</accession>
<feature type="repeat" description="Solcar" evidence="11">
    <location>
        <begin position="195"/>
        <end position="279"/>
    </location>
</feature>
<dbReference type="OrthoDB" id="1924968at2759"/>
<feature type="repeat" description="Solcar" evidence="11">
    <location>
        <begin position="101"/>
        <end position="185"/>
    </location>
</feature>
<dbReference type="Pfam" id="PF00153">
    <property type="entry name" value="Mito_carr"/>
    <property type="match status" value="3"/>
</dbReference>
<dbReference type="SUPFAM" id="SSF103506">
    <property type="entry name" value="Mitochondrial carrier"/>
    <property type="match status" value="1"/>
</dbReference>
<evidence type="ECO:0000256" key="5">
    <source>
        <dbReference type="ARBA" id="ARBA00022792"/>
    </source>
</evidence>
<dbReference type="GO" id="GO:0015187">
    <property type="term" value="F:glycine transmembrane transporter activity"/>
    <property type="evidence" value="ECO:0007669"/>
    <property type="project" value="UniProtKB-UniRule"/>
</dbReference>
<evidence type="ECO:0000256" key="10">
    <source>
        <dbReference type="HAMAP-Rule" id="MF_03064"/>
    </source>
</evidence>
<dbReference type="InterPro" id="IPR030847">
    <property type="entry name" value="Hem25/SLC25A38"/>
</dbReference>
<keyword evidence="8 10" id="KW-0472">Membrane</keyword>
<dbReference type="InterPro" id="IPR018108">
    <property type="entry name" value="MCP_transmembrane"/>
</dbReference>
<evidence type="ECO:0000256" key="1">
    <source>
        <dbReference type="ARBA" id="ARBA00004141"/>
    </source>
</evidence>
<comment type="catalytic activity">
    <reaction evidence="9 10">
        <text>glycine(in) = glycine(out)</text>
        <dbReference type="Rhea" id="RHEA:70715"/>
        <dbReference type="ChEBI" id="CHEBI:57305"/>
    </reaction>
</comment>
<keyword evidence="5 10" id="KW-0999">Mitochondrion inner membrane</keyword>
<evidence type="ECO:0000256" key="6">
    <source>
        <dbReference type="ARBA" id="ARBA00022989"/>
    </source>
</evidence>
<dbReference type="GO" id="GO:1904983">
    <property type="term" value="P:glycine import into mitochondrion"/>
    <property type="evidence" value="ECO:0007669"/>
    <property type="project" value="UniProtKB-UniRule"/>
</dbReference>
<keyword evidence="2 10" id="KW-0813">Transport</keyword>
<keyword evidence="3 10" id="KW-0812">Transmembrane</keyword>
<reference evidence="12" key="1">
    <citation type="submission" date="2021-03" db="EMBL/GenBank/DDBJ databases">
        <authorList>
            <person name="Bekaert M."/>
        </authorList>
    </citation>
    <scope>NUCLEOTIDE SEQUENCE</scope>
</reference>
<dbReference type="InterPro" id="IPR023395">
    <property type="entry name" value="MCP_dom_sf"/>
</dbReference>
<evidence type="ECO:0000256" key="8">
    <source>
        <dbReference type="ARBA" id="ARBA00023136"/>
    </source>
</evidence>
<gene>
    <name evidence="12" type="ORF">MEDL_14270</name>
</gene>
<evidence type="ECO:0000256" key="2">
    <source>
        <dbReference type="ARBA" id="ARBA00022448"/>
    </source>
</evidence>
<keyword evidence="7 10" id="KW-0496">Mitochondrion</keyword>
<evidence type="ECO:0000256" key="11">
    <source>
        <dbReference type="PROSITE-ProRule" id="PRU00282"/>
    </source>
</evidence>
<dbReference type="GO" id="GO:0005743">
    <property type="term" value="C:mitochondrial inner membrane"/>
    <property type="evidence" value="ECO:0007669"/>
    <property type="project" value="UniProtKB-SubCell"/>
</dbReference>
<organism evidence="12 13">
    <name type="scientific">Mytilus edulis</name>
    <name type="common">Blue mussel</name>
    <dbReference type="NCBI Taxonomy" id="6550"/>
    <lineage>
        <taxon>Eukaryota</taxon>
        <taxon>Metazoa</taxon>
        <taxon>Spiralia</taxon>
        <taxon>Lophotrochozoa</taxon>
        <taxon>Mollusca</taxon>
        <taxon>Bivalvia</taxon>
        <taxon>Autobranchia</taxon>
        <taxon>Pteriomorphia</taxon>
        <taxon>Mytilida</taxon>
        <taxon>Mytiloidea</taxon>
        <taxon>Mytilidae</taxon>
        <taxon>Mytilinae</taxon>
        <taxon>Mytilus</taxon>
    </lineage>
</organism>
<dbReference type="Gene3D" id="1.50.40.10">
    <property type="entry name" value="Mitochondrial carrier domain"/>
    <property type="match status" value="2"/>
</dbReference>
<dbReference type="PANTHER" id="PTHR46181">
    <property type="entry name" value="MITOCHONDRIAL GLYCINE TRANSPORTER"/>
    <property type="match status" value="1"/>
</dbReference>
<keyword evidence="13" id="KW-1185">Reference proteome</keyword>
<dbReference type="Proteomes" id="UP000683360">
    <property type="component" value="Unassembled WGS sequence"/>
</dbReference>
<feature type="repeat" description="Solcar" evidence="11">
    <location>
        <begin position="7"/>
        <end position="93"/>
    </location>
</feature>
<dbReference type="PANTHER" id="PTHR46181:SF3">
    <property type="entry name" value="MITOCHONDRIAL GLYCINE TRANSPORTER"/>
    <property type="match status" value="1"/>
</dbReference>
<dbReference type="EMBL" id="CAJPWZ010000722">
    <property type="protein sequence ID" value="CAG2199584.1"/>
    <property type="molecule type" value="Genomic_DNA"/>
</dbReference>
<evidence type="ECO:0000313" key="13">
    <source>
        <dbReference type="Proteomes" id="UP000683360"/>
    </source>
</evidence>
<dbReference type="InterPro" id="IPR002067">
    <property type="entry name" value="MCP"/>
</dbReference>
<dbReference type="AlphaFoldDB" id="A0A8S3R336"/>
<dbReference type="HAMAP" id="MF_03064">
    <property type="entry name" value="SLC25A38"/>
    <property type="match status" value="1"/>
</dbReference>